<keyword evidence="6" id="KW-0863">Zinc-finger</keyword>
<comment type="subcellular location">
    <subcellularLocation>
        <location evidence="1">Nucleus membrane</location>
        <topology evidence="1">Peripheral membrane protein</topology>
        <orientation evidence="1">Cytoplasmic side</orientation>
    </subcellularLocation>
</comment>
<evidence type="ECO:0000256" key="6">
    <source>
        <dbReference type="PROSITE-ProRule" id="PRU00723"/>
    </source>
</evidence>
<evidence type="ECO:0000313" key="8">
    <source>
        <dbReference type="Proteomes" id="UP000694941"/>
    </source>
</evidence>
<reference evidence="9" key="1">
    <citation type="submission" date="2025-08" db="UniProtKB">
        <authorList>
            <consortium name="RefSeq"/>
        </authorList>
    </citation>
    <scope>IDENTIFICATION</scope>
    <source>
        <tissue evidence="9">Muscle</tissue>
    </source>
</reference>
<keyword evidence="2" id="KW-0539">Nucleus</keyword>
<evidence type="ECO:0000256" key="3">
    <source>
        <dbReference type="ARBA" id="ARBA00037262"/>
    </source>
</evidence>
<dbReference type="PROSITE" id="PS50103">
    <property type="entry name" value="ZF_C3H1"/>
    <property type="match status" value="1"/>
</dbReference>
<feature type="domain" description="C3H1-type" evidence="7">
    <location>
        <begin position="1"/>
        <end position="25"/>
    </location>
</feature>
<evidence type="ECO:0000256" key="4">
    <source>
        <dbReference type="ARBA" id="ARBA00039886"/>
    </source>
</evidence>
<evidence type="ECO:0000256" key="5">
    <source>
        <dbReference type="ARBA" id="ARBA00042384"/>
    </source>
</evidence>
<evidence type="ECO:0000256" key="2">
    <source>
        <dbReference type="ARBA" id="ARBA00023242"/>
    </source>
</evidence>
<keyword evidence="6" id="KW-0862">Zinc</keyword>
<organism evidence="8 9">
    <name type="scientific">Limulus polyphemus</name>
    <name type="common">Atlantic horseshoe crab</name>
    <dbReference type="NCBI Taxonomy" id="6850"/>
    <lineage>
        <taxon>Eukaryota</taxon>
        <taxon>Metazoa</taxon>
        <taxon>Ecdysozoa</taxon>
        <taxon>Arthropoda</taxon>
        <taxon>Chelicerata</taxon>
        <taxon>Merostomata</taxon>
        <taxon>Xiphosura</taxon>
        <taxon>Limulidae</taxon>
        <taxon>Limulus</taxon>
    </lineage>
</organism>
<protein>
    <recommendedName>
        <fullName evidence="4">Nucleoporin NUP42</fullName>
    </recommendedName>
    <alternativeName>
        <fullName evidence="5">Nucleoporin-like protein 2</fullName>
    </alternativeName>
</protein>
<dbReference type="PANTHER" id="PTHR46527">
    <property type="entry name" value="NUCLEOPORIN-LIKE PROTEIN 2"/>
    <property type="match status" value="1"/>
</dbReference>
<accession>A0ABM1SUZ4</accession>
<evidence type="ECO:0000313" key="9">
    <source>
        <dbReference type="RefSeq" id="XP_022247450.1"/>
    </source>
</evidence>
<name>A0ABM1SUZ4_LIMPO</name>
<keyword evidence="6" id="KW-0479">Metal-binding</keyword>
<dbReference type="PANTHER" id="PTHR46527:SF1">
    <property type="entry name" value="NUCLEOPORIN NUP42"/>
    <property type="match status" value="1"/>
</dbReference>
<proteinExistence type="predicted"/>
<evidence type="ECO:0000259" key="7">
    <source>
        <dbReference type="PROSITE" id="PS50103"/>
    </source>
</evidence>
<gene>
    <name evidence="9" type="primary">LOC106464079</name>
</gene>
<feature type="zinc finger region" description="C3H1-type" evidence="6">
    <location>
        <begin position="1"/>
        <end position="25"/>
    </location>
</feature>
<keyword evidence="8" id="KW-1185">Reference proteome</keyword>
<dbReference type="InterPro" id="IPR051767">
    <property type="entry name" value="Nucleoporin_NUP42"/>
</dbReference>
<comment type="function">
    <text evidence="3">Required for the export of mRNAs containing poly(A) tails from the nucleus into the cytoplasm.</text>
</comment>
<dbReference type="InterPro" id="IPR000571">
    <property type="entry name" value="Znf_CCCH"/>
</dbReference>
<evidence type="ECO:0000256" key="1">
    <source>
        <dbReference type="ARBA" id="ARBA00004335"/>
    </source>
</evidence>
<dbReference type="GeneID" id="106464079"/>
<dbReference type="Proteomes" id="UP000694941">
    <property type="component" value="Unplaced"/>
</dbReference>
<dbReference type="RefSeq" id="XP_022247450.1">
    <property type="nucleotide sequence ID" value="XM_022391742.1"/>
</dbReference>
<sequence>MVICRFYLQGNCRYGSRCWNEHLPTRNLTIPNTSNSTSDTAFTQIKGRNVTPQPVIYDRNKYTWTPKDAVQKSTNGGFSFTKTLEQSRTFTQNRFAVLNQPVQQQEPQQIDSDVSLLEMVKQDILLWELGKQWPFSCYGHLKKQGCFPGFLDISPEELRWTAYYAQREGNTQSYESLDEGSSENQQLKLFQVTGEISQFGFNITPSFHGTPQAHTAEESIFGKSLQLSSFGKSAQPSSSLNSQANLEQSAFQLALLGSPEQSSSFSKRTSESLSLFGKPTMVLSSSDKPSDQLIVSSKPAENTSLIGSEVSNKASGFSFTEQLSAARQVGMTTSSFQKATGQNNEMTSILYTPLAVLKNTEKEQFSTPTFTLGKIPLRPPPRELCC</sequence>